<dbReference type="EMBL" id="AUZM01000085">
    <property type="protein sequence ID" value="ERT04682.1"/>
    <property type="molecule type" value="Genomic_DNA"/>
</dbReference>
<evidence type="ECO:0000313" key="1">
    <source>
        <dbReference type="EMBL" id="ERT04682.1"/>
    </source>
</evidence>
<protein>
    <submittedName>
        <fullName evidence="1">Uncharacterized protein</fullName>
    </submittedName>
</protein>
<proteinExistence type="predicted"/>
<sequence length="50" mass="5369">MILLCLWAQATGRKQRGANRSAPTGLLIAGDCLNNTCLLKNLLGGKCYSF</sequence>
<dbReference type="Proteomes" id="UP000017127">
    <property type="component" value="Unassembled WGS sequence"/>
</dbReference>
<dbReference type="AlphaFoldDB" id="U7QBV6"/>
<reference evidence="1 2" key="1">
    <citation type="journal article" date="2013" name="Front. Microbiol.">
        <title>Comparative genomic analyses of the cyanobacterium, Lyngbya aestuarii BL J, a powerful hydrogen producer.</title>
        <authorList>
            <person name="Kothari A."/>
            <person name="Vaughn M."/>
            <person name="Garcia-Pichel F."/>
        </authorList>
    </citation>
    <scope>NUCLEOTIDE SEQUENCE [LARGE SCALE GENOMIC DNA]</scope>
    <source>
        <strain evidence="1 2">BL J</strain>
    </source>
</reference>
<keyword evidence="2" id="KW-1185">Reference proteome</keyword>
<evidence type="ECO:0000313" key="2">
    <source>
        <dbReference type="Proteomes" id="UP000017127"/>
    </source>
</evidence>
<comment type="caution">
    <text evidence="1">The sequence shown here is derived from an EMBL/GenBank/DDBJ whole genome shotgun (WGS) entry which is preliminary data.</text>
</comment>
<name>U7QBV6_9CYAN</name>
<accession>U7QBV6</accession>
<organism evidence="1 2">
    <name type="scientific">Lyngbya aestuarii BL J</name>
    <dbReference type="NCBI Taxonomy" id="1348334"/>
    <lineage>
        <taxon>Bacteria</taxon>
        <taxon>Bacillati</taxon>
        <taxon>Cyanobacteriota</taxon>
        <taxon>Cyanophyceae</taxon>
        <taxon>Oscillatoriophycideae</taxon>
        <taxon>Oscillatoriales</taxon>
        <taxon>Microcoleaceae</taxon>
        <taxon>Lyngbya</taxon>
    </lineage>
</organism>
<gene>
    <name evidence="1" type="ORF">M595_5389</name>
</gene>